<keyword evidence="9" id="KW-1185">Reference proteome</keyword>
<name>A0A1Y2HR57_9FUNG</name>
<feature type="domain" description="FYVE-type" evidence="7">
    <location>
        <begin position="36"/>
        <end position="107"/>
    </location>
</feature>
<feature type="region of interest" description="Disordered" evidence="5">
    <location>
        <begin position="367"/>
        <end position="386"/>
    </location>
</feature>
<dbReference type="Proteomes" id="UP000193411">
    <property type="component" value="Unassembled WGS sequence"/>
</dbReference>
<dbReference type="SUPFAM" id="SSF57903">
    <property type="entry name" value="FYVE/PHD zinc finger"/>
    <property type="match status" value="1"/>
</dbReference>
<dbReference type="InterPro" id="IPR051728">
    <property type="entry name" value="RING-FYVE_E3_ubiquitin-ligase"/>
</dbReference>
<dbReference type="SMART" id="SM00064">
    <property type="entry name" value="FYVE"/>
    <property type="match status" value="1"/>
</dbReference>
<reference evidence="8 9" key="1">
    <citation type="submission" date="2016-07" db="EMBL/GenBank/DDBJ databases">
        <title>Pervasive Adenine N6-methylation of Active Genes in Fungi.</title>
        <authorList>
            <consortium name="DOE Joint Genome Institute"/>
            <person name="Mondo S.J."/>
            <person name="Dannebaum R.O."/>
            <person name="Kuo R.C."/>
            <person name="Labutti K."/>
            <person name="Haridas S."/>
            <person name="Kuo A."/>
            <person name="Salamov A."/>
            <person name="Ahrendt S.R."/>
            <person name="Lipzen A."/>
            <person name="Sullivan W."/>
            <person name="Andreopoulos W.B."/>
            <person name="Clum A."/>
            <person name="Lindquist E."/>
            <person name="Daum C."/>
            <person name="Ramamoorthy G.K."/>
            <person name="Gryganskyi A."/>
            <person name="Culley D."/>
            <person name="Magnuson J.K."/>
            <person name="James T.Y."/>
            <person name="O'Malley M.A."/>
            <person name="Stajich J.E."/>
            <person name="Spatafora J.W."/>
            <person name="Visel A."/>
            <person name="Grigoriev I.V."/>
        </authorList>
    </citation>
    <scope>NUCLEOTIDE SEQUENCE [LARGE SCALE GENOMIC DNA]</scope>
    <source>
        <strain evidence="8 9">PL171</strain>
    </source>
</reference>
<dbReference type="OrthoDB" id="3045089at2759"/>
<dbReference type="CDD" id="cd16500">
    <property type="entry name" value="RING-HC_CARP"/>
    <property type="match status" value="1"/>
</dbReference>
<dbReference type="Gene3D" id="3.30.40.10">
    <property type="entry name" value="Zinc/RING finger domain, C3HC4 (zinc finger)"/>
    <property type="match status" value="2"/>
</dbReference>
<dbReference type="SUPFAM" id="SSF57850">
    <property type="entry name" value="RING/U-box"/>
    <property type="match status" value="1"/>
</dbReference>
<comment type="caution">
    <text evidence="8">The sequence shown here is derived from an EMBL/GenBank/DDBJ whole genome shotgun (WGS) entry which is preliminary data.</text>
</comment>
<dbReference type="InterPro" id="IPR000306">
    <property type="entry name" value="Znf_FYVE"/>
</dbReference>
<protein>
    <recommendedName>
        <fullName evidence="10">RING-type domain-containing protein</fullName>
    </recommendedName>
</protein>
<evidence type="ECO:0008006" key="10">
    <source>
        <dbReference type="Google" id="ProtNLM"/>
    </source>
</evidence>
<dbReference type="InterPro" id="IPR013083">
    <property type="entry name" value="Znf_RING/FYVE/PHD"/>
</dbReference>
<dbReference type="PANTHER" id="PTHR14879:SF5">
    <property type="entry name" value="RING-TYPE DOMAIN-CONTAINING PROTEIN"/>
    <property type="match status" value="1"/>
</dbReference>
<accession>A0A1Y2HR57</accession>
<evidence type="ECO:0000259" key="7">
    <source>
        <dbReference type="PROSITE" id="PS50178"/>
    </source>
</evidence>
<feature type="region of interest" description="Disordered" evidence="5">
    <location>
        <begin position="156"/>
        <end position="271"/>
    </location>
</feature>
<evidence type="ECO:0000313" key="8">
    <source>
        <dbReference type="EMBL" id="ORZ36434.1"/>
    </source>
</evidence>
<dbReference type="Pfam" id="PF13920">
    <property type="entry name" value="zf-C3HC4_3"/>
    <property type="match status" value="1"/>
</dbReference>
<evidence type="ECO:0000256" key="1">
    <source>
        <dbReference type="ARBA" id="ARBA00022723"/>
    </source>
</evidence>
<evidence type="ECO:0000313" key="9">
    <source>
        <dbReference type="Proteomes" id="UP000193411"/>
    </source>
</evidence>
<dbReference type="PROSITE" id="PS50089">
    <property type="entry name" value="ZF_RING_2"/>
    <property type="match status" value="1"/>
</dbReference>
<dbReference type="InterPro" id="IPR011011">
    <property type="entry name" value="Znf_FYVE_PHD"/>
</dbReference>
<dbReference type="GO" id="GO:0008270">
    <property type="term" value="F:zinc ion binding"/>
    <property type="evidence" value="ECO:0007669"/>
    <property type="project" value="UniProtKB-KW"/>
</dbReference>
<dbReference type="SMART" id="SM00184">
    <property type="entry name" value="RING"/>
    <property type="match status" value="1"/>
</dbReference>
<dbReference type="PROSITE" id="PS50178">
    <property type="entry name" value="ZF_FYVE"/>
    <property type="match status" value="1"/>
</dbReference>
<feature type="compositionally biased region" description="Low complexity" evidence="5">
    <location>
        <begin position="1"/>
        <end position="16"/>
    </location>
</feature>
<organism evidence="8 9">
    <name type="scientific">Catenaria anguillulae PL171</name>
    <dbReference type="NCBI Taxonomy" id="765915"/>
    <lineage>
        <taxon>Eukaryota</taxon>
        <taxon>Fungi</taxon>
        <taxon>Fungi incertae sedis</taxon>
        <taxon>Blastocladiomycota</taxon>
        <taxon>Blastocladiomycetes</taxon>
        <taxon>Blastocladiales</taxon>
        <taxon>Catenariaceae</taxon>
        <taxon>Catenaria</taxon>
    </lineage>
</organism>
<keyword evidence="2 4" id="KW-0863">Zinc-finger</keyword>
<dbReference type="Pfam" id="PF01363">
    <property type="entry name" value="FYVE"/>
    <property type="match status" value="1"/>
</dbReference>
<dbReference type="CDD" id="cd00065">
    <property type="entry name" value="FYVE_like_SF"/>
    <property type="match status" value="1"/>
</dbReference>
<proteinExistence type="predicted"/>
<dbReference type="InterPro" id="IPR001841">
    <property type="entry name" value="Znf_RING"/>
</dbReference>
<evidence type="ECO:0000256" key="4">
    <source>
        <dbReference type="PROSITE-ProRule" id="PRU00175"/>
    </source>
</evidence>
<gene>
    <name evidence="8" type="ORF">BCR44DRAFT_1076892</name>
</gene>
<evidence type="ECO:0000256" key="5">
    <source>
        <dbReference type="SAM" id="MobiDB-lite"/>
    </source>
</evidence>
<evidence type="ECO:0000256" key="2">
    <source>
        <dbReference type="ARBA" id="ARBA00022771"/>
    </source>
</evidence>
<dbReference type="PANTHER" id="PTHR14879">
    <property type="entry name" value="CASPASE REGULATOR, RING FINGER DOMAIN-CONTAINING"/>
    <property type="match status" value="1"/>
</dbReference>
<dbReference type="AlphaFoldDB" id="A0A1Y2HR57"/>
<sequence>MSHPSATPTSSSDQSPPQAPPAHPPQLLRQPPLADPDLRTTCTHCHEPFNHGVFRWWSSTGASAKTNCVHCGSVVCKACASTKLLVPKFGYLSKPERVCDFCVPAVSLEGMSESELAQQPVHALKAYILAYQLPGYPFVEKADMVQAIVRATRVDVSDERERKFRLRRRLMGPKAKLGDTPRPPPSEAQGTERPSWFGASSSSHSQQQQAPRPQPAAPTSSSRESSSSGTSNTNRSRARSQPPPNFRQSPQSPPTTSSSNMPPPPPPSTAHITDAELLAALFAQLNASGRAPPAPAQPAHKPQVDPDLPSIKMLVEAHADPLLMNAKVLKGILKANHVDYSQVLEKSELAAKVSRLMDEYRRVNLPRKVGTEDDGTPTAAGDAESGARAEPVEECKVCMDNPIDCVLLECGHVGVCANCAEAMFQCPFCRERIVRVVRTFHA</sequence>
<dbReference type="InterPro" id="IPR017455">
    <property type="entry name" value="Znf_FYVE-rel"/>
</dbReference>
<feature type="domain" description="RING-type" evidence="6">
    <location>
        <begin position="395"/>
        <end position="430"/>
    </location>
</feature>
<evidence type="ECO:0000256" key="3">
    <source>
        <dbReference type="ARBA" id="ARBA00022833"/>
    </source>
</evidence>
<dbReference type="EMBL" id="MCFL01000017">
    <property type="protein sequence ID" value="ORZ36434.1"/>
    <property type="molecule type" value="Genomic_DNA"/>
</dbReference>
<feature type="region of interest" description="Disordered" evidence="5">
    <location>
        <begin position="1"/>
        <end position="33"/>
    </location>
</feature>
<keyword evidence="1" id="KW-0479">Metal-binding</keyword>
<feature type="compositionally biased region" description="Low complexity" evidence="5">
    <location>
        <begin position="199"/>
        <end position="235"/>
    </location>
</feature>
<keyword evidence="3" id="KW-0862">Zinc</keyword>
<evidence type="ECO:0000259" key="6">
    <source>
        <dbReference type="PROSITE" id="PS50089"/>
    </source>
</evidence>